<feature type="domain" description="LysM" evidence="2">
    <location>
        <begin position="32"/>
        <end position="79"/>
    </location>
</feature>
<accession>A0A5D9D7F4</accession>
<feature type="chain" id="PRO_5022692053" evidence="1">
    <location>
        <begin position="26"/>
        <end position="421"/>
    </location>
</feature>
<dbReference type="CDD" id="cd00118">
    <property type="entry name" value="LysM"/>
    <property type="match status" value="1"/>
</dbReference>
<gene>
    <name evidence="3" type="ORF">FZZ93_07570</name>
</gene>
<comment type="caution">
    <text evidence="3">The sequence shown here is derived from an EMBL/GenBank/DDBJ whole genome shotgun (WGS) entry which is preliminary data.</text>
</comment>
<dbReference type="PROSITE" id="PS51782">
    <property type="entry name" value="LYSM"/>
    <property type="match status" value="1"/>
</dbReference>
<dbReference type="InterPro" id="IPR036779">
    <property type="entry name" value="LysM_dom_sf"/>
</dbReference>
<evidence type="ECO:0000313" key="3">
    <source>
        <dbReference type="EMBL" id="TZG40098.1"/>
    </source>
</evidence>
<dbReference type="SUPFAM" id="SSF54106">
    <property type="entry name" value="LysM domain"/>
    <property type="match status" value="1"/>
</dbReference>
<dbReference type="InterPro" id="IPR013783">
    <property type="entry name" value="Ig-like_fold"/>
</dbReference>
<sequence>MNRWYLHSLAGLCCTAFLLSSVASAHDPASTERYRVQPGDTLWEITERYRGDAREWPILRETNSVENPRQLQPGDELDLPPLPELTAEVRHCEGSAWLIKDGGERIPLREGMKIAPGDTLETASRSFVSLRLPHGEDVVLPSNSRVALKQQNRRHARLYLEHGELEAHVPKQRDFHEVLDIDTPTGVIGVRGTQLRVFHAEDGVRVSTLEGNVVLSQGDRSTSIPAGQGVLARADSLPQVAFLLPPPDLKADERSFDHPLQISLSEVPGAKTYRVQLARDPDFQTIFRDQRSDTRSMTFDSIPRGFYYARGSAFDALGIEGHYGHRLVLHRPIETSLDTTGEGYTFRWTDTPGLEYRLQLSEDSSFSAPFMSRSFSDSQGVTLRNLPTDEFFWRLQVSSEEVKLVDSPVVASGRQGAAHQP</sequence>
<dbReference type="RefSeq" id="WP_149321718.1">
    <property type="nucleotide sequence ID" value="NZ_JARWAH010000007.1"/>
</dbReference>
<proteinExistence type="predicted"/>
<evidence type="ECO:0000256" key="1">
    <source>
        <dbReference type="SAM" id="SignalP"/>
    </source>
</evidence>
<dbReference type="Pfam" id="PF04773">
    <property type="entry name" value="FecR"/>
    <property type="match status" value="1"/>
</dbReference>
<dbReference type="Gene3D" id="3.10.350.10">
    <property type="entry name" value="LysM domain"/>
    <property type="match status" value="1"/>
</dbReference>
<name>A0A5D9D7F4_HALER</name>
<dbReference type="Pfam" id="PF01476">
    <property type="entry name" value="LysM"/>
    <property type="match status" value="1"/>
</dbReference>
<dbReference type="PANTHER" id="PTHR38731:SF1">
    <property type="entry name" value="FECR PROTEIN DOMAIN-CONTAINING PROTEIN"/>
    <property type="match status" value="1"/>
</dbReference>
<dbReference type="PANTHER" id="PTHR38731">
    <property type="entry name" value="LIPL45-RELATED LIPOPROTEIN-RELATED"/>
    <property type="match status" value="1"/>
</dbReference>
<dbReference type="InterPro" id="IPR006860">
    <property type="entry name" value="FecR"/>
</dbReference>
<dbReference type="OrthoDB" id="9813091at2"/>
<dbReference type="AlphaFoldDB" id="A0A5D9D7F4"/>
<keyword evidence="1" id="KW-0732">Signal</keyword>
<dbReference type="Gene3D" id="2.60.120.1440">
    <property type="match status" value="1"/>
</dbReference>
<dbReference type="EMBL" id="VTPU01000006">
    <property type="protein sequence ID" value="TZG40098.1"/>
    <property type="molecule type" value="Genomic_DNA"/>
</dbReference>
<dbReference type="Gene3D" id="2.60.40.10">
    <property type="entry name" value="Immunoglobulins"/>
    <property type="match status" value="2"/>
</dbReference>
<keyword evidence="4" id="KW-1185">Reference proteome</keyword>
<evidence type="ECO:0000259" key="2">
    <source>
        <dbReference type="PROSITE" id="PS51782"/>
    </source>
</evidence>
<dbReference type="InterPro" id="IPR018392">
    <property type="entry name" value="LysM"/>
</dbReference>
<organism evidence="3 4">
    <name type="scientific">Halomonas eurihalina</name>
    <dbReference type="NCBI Taxonomy" id="42566"/>
    <lineage>
        <taxon>Bacteria</taxon>
        <taxon>Pseudomonadati</taxon>
        <taxon>Pseudomonadota</taxon>
        <taxon>Gammaproteobacteria</taxon>
        <taxon>Oceanospirillales</taxon>
        <taxon>Halomonadaceae</taxon>
        <taxon>Halomonas</taxon>
    </lineage>
</organism>
<dbReference type="SMART" id="SM00257">
    <property type="entry name" value="LysM"/>
    <property type="match status" value="1"/>
</dbReference>
<reference evidence="3 4" key="1">
    <citation type="submission" date="2019-08" db="EMBL/GenBank/DDBJ databases">
        <title>Draft Genome Sequence of Halomonas eurihalina Isolated from Preserved Hide-surface.</title>
        <authorList>
            <person name="Hussain S.A."/>
            <person name="Xu A."/>
            <person name="Sarker M."/>
            <person name="Sommers C."/>
        </authorList>
    </citation>
    <scope>NUCLEOTIDE SEQUENCE [LARGE SCALE GENOMIC DNA]</scope>
    <source>
        <strain evidence="3 4">MS1</strain>
    </source>
</reference>
<evidence type="ECO:0000313" key="4">
    <source>
        <dbReference type="Proteomes" id="UP000324260"/>
    </source>
</evidence>
<dbReference type="Proteomes" id="UP000324260">
    <property type="component" value="Unassembled WGS sequence"/>
</dbReference>
<feature type="signal peptide" evidence="1">
    <location>
        <begin position="1"/>
        <end position="25"/>
    </location>
</feature>
<protein>
    <submittedName>
        <fullName evidence="3">LysM peptidoglycan-binding domain-containing protein</fullName>
    </submittedName>
</protein>